<dbReference type="EMBL" id="JACBZI010000001">
    <property type="protein sequence ID" value="NYI12157.1"/>
    <property type="molecule type" value="Genomic_DNA"/>
</dbReference>
<feature type="signal peptide" evidence="1">
    <location>
        <begin position="1"/>
        <end position="29"/>
    </location>
</feature>
<organism evidence="2 3">
    <name type="scientific">Nocardioides marinus</name>
    <dbReference type="NCBI Taxonomy" id="374514"/>
    <lineage>
        <taxon>Bacteria</taxon>
        <taxon>Bacillati</taxon>
        <taxon>Actinomycetota</taxon>
        <taxon>Actinomycetes</taxon>
        <taxon>Propionibacteriales</taxon>
        <taxon>Nocardioidaceae</taxon>
        <taxon>Nocardioides</taxon>
    </lineage>
</organism>
<name>A0A7Z0C5A3_9ACTN</name>
<feature type="chain" id="PRO_5030888955" evidence="1">
    <location>
        <begin position="30"/>
        <end position="43"/>
    </location>
</feature>
<dbReference type="Proteomes" id="UP000537326">
    <property type="component" value="Unassembled WGS sequence"/>
</dbReference>
<reference evidence="2 3" key="1">
    <citation type="submission" date="2020-07" db="EMBL/GenBank/DDBJ databases">
        <title>Sequencing the genomes of 1000 actinobacteria strains.</title>
        <authorList>
            <person name="Klenk H.-P."/>
        </authorList>
    </citation>
    <scope>NUCLEOTIDE SEQUENCE [LARGE SCALE GENOMIC DNA]</scope>
    <source>
        <strain evidence="2 3">DSM 18248</strain>
    </source>
</reference>
<evidence type="ECO:0000313" key="2">
    <source>
        <dbReference type="EMBL" id="NYI12157.1"/>
    </source>
</evidence>
<evidence type="ECO:0000313" key="3">
    <source>
        <dbReference type="Proteomes" id="UP000537326"/>
    </source>
</evidence>
<protein>
    <submittedName>
        <fullName evidence="2">ABC-type glycerol-3-phosphate transport system substrate-binding protein</fullName>
    </submittedName>
</protein>
<evidence type="ECO:0000256" key="1">
    <source>
        <dbReference type="SAM" id="SignalP"/>
    </source>
</evidence>
<keyword evidence="1" id="KW-0732">Signal</keyword>
<sequence>MKIMRRAAVVLASAIMSVGVLGVAAPAQADTSWGCGGFCRPAP</sequence>
<gene>
    <name evidence="2" type="ORF">BKA05_003672</name>
</gene>
<proteinExistence type="predicted"/>
<dbReference type="RefSeq" id="WP_281364590.1">
    <property type="nucleotide sequence ID" value="NZ_BAAAPP010000001.1"/>
</dbReference>
<dbReference type="AlphaFoldDB" id="A0A7Z0C5A3"/>
<comment type="caution">
    <text evidence="2">The sequence shown here is derived from an EMBL/GenBank/DDBJ whole genome shotgun (WGS) entry which is preliminary data.</text>
</comment>
<accession>A0A7Z0C5A3</accession>
<keyword evidence="3" id="KW-1185">Reference proteome</keyword>